<dbReference type="Pfam" id="PF01521">
    <property type="entry name" value="Fe-S_biosyn"/>
    <property type="match status" value="1"/>
</dbReference>
<evidence type="ECO:0000259" key="2">
    <source>
        <dbReference type="Pfam" id="PF01521"/>
    </source>
</evidence>
<keyword evidence="4" id="KW-1185">Reference proteome</keyword>
<evidence type="ECO:0000313" key="4">
    <source>
        <dbReference type="Proteomes" id="UP000479114"/>
    </source>
</evidence>
<gene>
    <name evidence="3" type="ORF">GZH47_29215</name>
</gene>
<dbReference type="Proteomes" id="UP000479114">
    <property type="component" value="Chromosome"/>
</dbReference>
<proteinExistence type="predicted"/>
<dbReference type="AlphaFoldDB" id="A0A6C0PCD5"/>
<dbReference type="InterPro" id="IPR000361">
    <property type="entry name" value="ATAP_core_dom"/>
</dbReference>
<feature type="compositionally biased region" description="Polar residues" evidence="1">
    <location>
        <begin position="1"/>
        <end position="11"/>
    </location>
</feature>
<feature type="region of interest" description="Disordered" evidence="1">
    <location>
        <begin position="1"/>
        <end position="20"/>
    </location>
</feature>
<name>A0A6C0PCD5_9BACL</name>
<dbReference type="EMBL" id="CP048286">
    <property type="protein sequence ID" value="QHW34472.1"/>
    <property type="molecule type" value="Genomic_DNA"/>
</dbReference>
<dbReference type="KEGG" id="prz:GZH47_29215"/>
<dbReference type="Gene3D" id="2.60.300.12">
    <property type="entry name" value="HesB-like domain"/>
    <property type="match status" value="1"/>
</dbReference>
<reference evidence="3 4" key="1">
    <citation type="submission" date="2020-02" db="EMBL/GenBank/DDBJ databases">
        <title>Paenibacillus sp. nov., isolated from rhizosphere soil of tomato.</title>
        <authorList>
            <person name="Weon H.-Y."/>
            <person name="Lee S.A."/>
        </authorList>
    </citation>
    <scope>NUCLEOTIDE SEQUENCE [LARGE SCALE GENOMIC DNA]</scope>
    <source>
        <strain evidence="3 4">14171R-81</strain>
    </source>
</reference>
<feature type="domain" description="Core" evidence="2">
    <location>
        <begin position="1"/>
        <end position="104"/>
    </location>
</feature>
<evidence type="ECO:0000313" key="3">
    <source>
        <dbReference type="EMBL" id="QHW34472.1"/>
    </source>
</evidence>
<protein>
    <submittedName>
        <fullName evidence="3">Iron-sulfur cluster biosynthesis family protein</fullName>
    </submittedName>
</protein>
<sequence>MHFTFSPSAVEQLSGPLSDGSKSLKLLYDTEGCGCVMSGVPTLLVVDEPEANDKLGSGSPYPVWYEPNYEVFFEPELKIDYNPSRNAFILKSDSQTYTPNLRLLNRNG</sequence>
<organism evidence="3 4">
    <name type="scientific">Paenibacillus rhizovicinus</name>
    <dbReference type="NCBI Taxonomy" id="2704463"/>
    <lineage>
        <taxon>Bacteria</taxon>
        <taxon>Bacillati</taxon>
        <taxon>Bacillota</taxon>
        <taxon>Bacilli</taxon>
        <taxon>Bacillales</taxon>
        <taxon>Paenibacillaceae</taxon>
        <taxon>Paenibacillus</taxon>
    </lineage>
</organism>
<accession>A0A6C0PCD5</accession>
<evidence type="ECO:0000256" key="1">
    <source>
        <dbReference type="SAM" id="MobiDB-lite"/>
    </source>
</evidence>
<dbReference type="SUPFAM" id="SSF89360">
    <property type="entry name" value="HesB-like domain"/>
    <property type="match status" value="1"/>
</dbReference>
<dbReference type="RefSeq" id="WP_162644553.1">
    <property type="nucleotide sequence ID" value="NZ_CP048286.1"/>
</dbReference>
<dbReference type="InterPro" id="IPR035903">
    <property type="entry name" value="HesB-like_dom_sf"/>
</dbReference>